<gene>
    <name evidence="1" type="primary">ycf55</name>
</gene>
<protein>
    <submittedName>
        <fullName evidence="1">Ycf55</fullName>
    </submittedName>
</protein>
<geneLocation type="chloroplast" evidence="1"/>
<dbReference type="AlphaFoldDB" id="A0A7G5VUW0"/>
<sequence length="176" mass="21761">MRDRKLVFLIHQIEQPTELKNLTEESLFLDMLKPSLKKELVRKVIQAWKQHVMRRENDFFMIWVLQICSEYNTNAQSWMIKRMMEDESQIVNTYLQNMHQLTPSKLKAMVDDSVVEVSNAVAYYLLNQSWVQQQLWLNKLWYYWWWRSRAESYGIRRLWIRRKYGIDRIWINWPNN</sequence>
<keyword evidence="1" id="KW-0150">Chloroplast</keyword>
<keyword evidence="1" id="KW-0934">Plastid</keyword>
<reference evidence="1" key="1">
    <citation type="submission" date="2019-09" db="EMBL/GenBank/DDBJ databases">
        <authorList>
            <person name="Liu S.-L."/>
            <person name="Chiang Y.-R."/>
            <person name="Fu H.-Y."/>
        </authorList>
    </citation>
    <scope>NUCLEOTIDE SEQUENCE</scope>
    <source>
        <strain evidence="1">THAL066</strain>
    </source>
</reference>
<dbReference type="GeneID" id="60450400"/>
<organism evidence="1">
    <name type="scientific">Cyanidiococcus yangmingshanensis</name>
    <dbReference type="NCBI Taxonomy" id="2690220"/>
    <lineage>
        <taxon>Eukaryota</taxon>
        <taxon>Rhodophyta</taxon>
        <taxon>Bangiophyceae</taxon>
        <taxon>Cyanidiales</taxon>
        <taxon>Cyanidiaceae</taxon>
        <taxon>Cyanidiococcus</taxon>
    </lineage>
</organism>
<dbReference type="EMBL" id="MN431657">
    <property type="protein sequence ID" value="QMX77477.1"/>
    <property type="molecule type" value="Genomic_DNA"/>
</dbReference>
<dbReference type="RefSeq" id="YP_009968376.1">
    <property type="nucleotide sequence ID" value="NC_051883.1"/>
</dbReference>
<evidence type="ECO:0000313" key="1">
    <source>
        <dbReference type="EMBL" id="QMX77477.1"/>
    </source>
</evidence>
<proteinExistence type="predicted"/>
<name>A0A7G5VUW0_9RHOD</name>
<accession>A0A7G5VUW0</accession>